<dbReference type="Gene3D" id="3.40.50.620">
    <property type="entry name" value="HUPs"/>
    <property type="match status" value="1"/>
</dbReference>
<evidence type="ECO:0000256" key="5">
    <source>
        <dbReference type="ARBA" id="ARBA00022840"/>
    </source>
</evidence>
<evidence type="ECO:0000256" key="4">
    <source>
        <dbReference type="ARBA" id="ARBA00022741"/>
    </source>
</evidence>
<evidence type="ECO:0000256" key="6">
    <source>
        <dbReference type="ARBA" id="ARBA00022917"/>
    </source>
</evidence>
<evidence type="ECO:0000256" key="1">
    <source>
        <dbReference type="ARBA" id="ARBA00005594"/>
    </source>
</evidence>
<reference evidence="11" key="1">
    <citation type="submission" date="2017-09" db="EMBL/GenBank/DDBJ databases">
        <title>Depth-based differentiation of microbial function through sediment-hosted aquifers and enrichment of novel symbionts in the deep terrestrial subsurface.</title>
        <authorList>
            <person name="Probst A.J."/>
            <person name="Ladd B."/>
            <person name="Jarett J.K."/>
            <person name="Geller-Mcgrath D.E."/>
            <person name="Sieber C.M.K."/>
            <person name="Emerson J.B."/>
            <person name="Anantharaman K."/>
            <person name="Thomas B.C."/>
            <person name="Malmstrom R."/>
            <person name="Stieglmeier M."/>
            <person name="Klingl A."/>
            <person name="Woyke T."/>
            <person name="Ryan C.M."/>
            <person name="Banfield J.F."/>
        </authorList>
    </citation>
    <scope>NUCLEOTIDE SEQUENCE [LARGE SCALE GENOMIC DNA]</scope>
</reference>
<dbReference type="Proteomes" id="UP000230959">
    <property type="component" value="Unassembled WGS sequence"/>
</dbReference>
<keyword evidence="4 9" id="KW-0547">Nucleotide-binding</keyword>
<dbReference type="InterPro" id="IPR050203">
    <property type="entry name" value="Trp-tRNA_synthetase"/>
</dbReference>
<dbReference type="PRINTS" id="PR01039">
    <property type="entry name" value="TRNASYNTHTRP"/>
</dbReference>
<dbReference type="PANTHER" id="PTHR43766">
    <property type="entry name" value="TRYPTOPHAN--TRNA LIGASE, MITOCHONDRIAL"/>
    <property type="match status" value="1"/>
</dbReference>
<dbReference type="AlphaFoldDB" id="A0A2M8LAK6"/>
<dbReference type="GO" id="GO:0004830">
    <property type="term" value="F:tryptophan-tRNA ligase activity"/>
    <property type="evidence" value="ECO:0007669"/>
    <property type="project" value="UniProtKB-UniRule"/>
</dbReference>
<comment type="similarity">
    <text evidence="1 9">Belongs to the class-I aminoacyl-tRNA synthetase family.</text>
</comment>
<keyword evidence="3 9" id="KW-0436">Ligase</keyword>
<sequence length="330" mass="36841">MKAEYKTKILTGLRPTNALTVANYLGAVKPILDLQGDGEKPFVFVADLHALTDNEPEVVNRRKEEIVAIYLALGLDPEKNVIYMQSDLKDLVYDLAMILARGITVSELLRVPALKDKIRPGVGPETANVLLALYPILMAADILIQRAEKVPIGEDQVSHLEVARELARKFNSKYGEVFPLPQPFAVNALKILSLKGDGKMSKSKPEWAILLTDTAKEIEKKIKSAETSFEGEMTPNLESIIKMAKGLTGDKEAHDKLDSLIIRHMKKEQVMGELKKLISEIACAFNENFQKKLMKIKSDENIVKNVLKDGGKIARERAEETMSLVYQVFK</sequence>
<dbReference type="GO" id="GO:0005524">
    <property type="term" value="F:ATP binding"/>
    <property type="evidence" value="ECO:0007669"/>
    <property type="project" value="UniProtKB-KW"/>
</dbReference>
<keyword evidence="6 9" id="KW-0648">Protein biosynthesis</keyword>
<keyword evidence="7 9" id="KW-0030">Aminoacyl-tRNA synthetase</keyword>
<gene>
    <name evidence="10" type="primary">trpS</name>
    <name evidence="10" type="ORF">COV02_01500</name>
</gene>
<evidence type="ECO:0000256" key="3">
    <source>
        <dbReference type="ARBA" id="ARBA00022598"/>
    </source>
</evidence>
<evidence type="ECO:0000256" key="7">
    <source>
        <dbReference type="ARBA" id="ARBA00023146"/>
    </source>
</evidence>
<dbReference type="EC" id="6.1.1.2" evidence="2 8"/>
<dbReference type="InterPro" id="IPR002306">
    <property type="entry name" value="Trp-tRNA-ligase"/>
</dbReference>
<evidence type="ECO:0000313" key="11">
    <source>
        <dbReference type="Proteomes" id="UP000230959"/>
    </source>
</evidence>
<name>A0A2M8LAK6_9BACT</name>
<dbReference type="GO" id="GO:0006436">
    <property type="term" value="P:tryptophanyl-tRNA aminoacylation"/>
    <property type="evidence" value="ECO:0007669"/>
    <property type="project" value="UniProtKB-UniRule"/>
</dbReference>
<keyword evidence="5 9" id="KW-0067">ATP-binding</keyword>
<dbReference type="GO" id="GO:0005829">
    <property type="term" value="C:cytosol"/>
    <property type="evidence" value="ECO:0007669"/>
    <property type="project" value="TreeGrafter"/>
</dbReference>
<dbReference type="Gene3D" id="1.10.240.10">
    <property type="entry name" value="Tyrosyl-Transfer RNA Synthetase"/>
    <property type="match status" value="1"/>
</dbReference>
<evidence type="ECO:0000313" key="10">
    <source>
        <dbReference type="EMBL" id="PJE73638.1"/>
    </source>
</evidence>
<dbReference type="InterPro" id="IPR002305">
    <property type="entry name" value="aa-tRNA-synth_Ic"/>
</dbReference>
<comment type="caution">
    <text evidence="10">The sequence shown here is derived from an EMBL/GenBank/DDBJ whole genome shotgun (WGS) entry which is preliminary data.</text>
</comment>
<dbReference type="NCBIfam" id="TIGR00233">
    <property type="entry name" value="trpS"/>
    <property type="match status" value="1"/>
</dbReference>
<proteinExistence type="inferred from homology"/>
<evidence type="ECO:0000256" key="8">
    <source>
        <dbReference type="NCBIfam" id="TIGR00233"/>
    </source>
</evidence>
<evidence type="ECO:0000256" key="9">
    <source>
        <dbReference type="RuleBase" id="RU363036"/>
    </source>
</evidence>
<evidence type="ECO:0000256" key="2">
    <source>
        <dbReference type="ARBA" id="ARBA00013161"/>
    </source>
</evidence>
<dbReference type="SUPFAM" id="SSF52374">
    <property type="entry name" value="Nucleotidylyl transferase"/>
    <property type="match status" value="1"/>
</dbReference>
<dbReference type="InterPro" id="IPR014729">
    <property type="entry name" value="Rossmann-like_a/b/a_fold"/>
</dbReference>
<protein>
    <recommendedName>
        <fullName evidence="2 8">Tryptophan--tRNA ligase</fullName>
        <ecNumber evidence="2 8">6.1.1.2</ecNumber>
    </recommendedName>
</protein>
<dbReference type="PANTHER" id="PTHR43766:SF1">
    <property type="entry name" value="TRYPTOPHAN--TRNA LIGASE, MITOCHONDRIAL"/>
    <property type="match status" value="1"/>
</dbReference>
<dbReference type="EMBL" id="PFER01000024">
    <property type="protein sequence ID" value="PJE73638.1"/>
    <property type="molecule type" value="Genomic_DNA"/>
</dbReference>
<organism evidence="10 11">
    <name type="scientific">Candidatus Terrybacteria bacterium CG10_big_fil_rev_8_21_14_0_10_41_10</name>
    <dbReference type="NCBI Taxonomy" id="1975026"/>
    <lineage>
        <taxon>Bacteria</taxon>
        <taxon>Candidatus Terryibacteriota</taxon>
    </lineage>
</organism>
<accession>A0A2M8LAK6</accession>
<dbReference type="Pfam" id="PF00579">
    <property type="entry name" value="tRNA-synt_1b"/>
    <property type="match status" value="1"/>
</dbReference>